<keyword evidence="3" id="KW-1185">Reference proteome</keyword>
<organism evidence="2 3">
    <name type="scientific">Canna indica</name>
    <name type="common">Indian-shot</name>
    <dbReference type="NCBI Taxonomy" id="4628"/>
    <lineage>
        <taxon>Eukaryota</taxon>
        <taxon>Viridiplantae</taxon>
        <taxon>Streptophyta</taxon>
        <taxon>Embryophyta</taxon>
        <taxon>Tracheophyta</taxon>
        <taxon>Spermatophyta</taxon>
        <taxon>Magnoliopsida</taxon>
        <taxon>Liliopsida</taxon>
        <taxon>Zingiberales</taxon>
        <taxon>Cannaceae</taxon>
        <taxon>Canna</taxon>
    </lineage>
</organism>
<evidence type="ECO:0000313" key="2">
    <source>
        <dbReference type="EMBL" id="WOL18072.1"/>
    </source>
</evidence>
<proteinExistence type="predicted"/>
<reference evidence="2 3" key="1">
    <citation type="submission" date="2023-10" db="EMBL/GenBank/DDBJ databases">
        <title>Chromosome-scale genome assembly provides insights into flower coloration mechanisms of Canna indica.</title>
        <authorList>
            <person name="Li C."/>
        </authorList>
    </citation>
    <scope>NUCLEOTIDE SEQUENCE [LARGE SCALE GENOMIC DNA]</scope>
    <source>
        <tissue evidence="2">Flower</tissue>
    </source>
</reference>
<evidence type="ECO:0000313" key="3">
    <source>
        <dbReference type="Proteomes" id="UP001327560"/>
    </source>
</evidence>
<dbReference type="PANTHER" id="PTHR31286">
    <property type="entry name" value="GLYCINE-RICH CELL WALL STRUCTURAL PROTEIN 1.8-LIKE"/>
    <property type="match status" value="1"/>
</dbReference>
<dbReference type="PANTHER" id="PTHR31286:SF180">
    <property type="entry name" value="OS10G0362600 PROTEIN"/>
    <property type="match status" value="1"/>
</dbReference>
<gene>
    <name evidence="2" type="ORF">Cni_G26865</name>
</gene>
<dbReference type="InterPro" id="IPR040256">
    <property type="entry name" value="At4g02000-like"/>
</dbReference>
<accession>A0AAQ3KZU1</accession>
<sequence>MRGGASLGDAGDPTRPKKSSDPSNGNSAMSRRSERGDQRSVMLVGLCEEGQNLLSYRRSEVDDRVPAYSRRQEAVHPVIFHKKSNQNLGIQNLIQLGDRKMPSPTRSEVESSATFHLKSGSNLGNQSQVIGSIDSNLSCMEILNPVQSCKNPILSDEYCGDYVAMYNPLFISNASSVENNKLVGNKEGEEAREVGNKEGRRRNMGVNLVQISENHLTSKQPGSWAALFREAHLFEGLVERKESSEKLTKIQKVSNTYVVIEENLIVSARNEWSNSLYGKFYERTPSLGVVQQPLIERIETIPIWVHLPGLLIEFMKKEVLVIIANSIGKLVKIDEVTLMGQRAKFARLCVLWELNKKVPSGIWINIGGKRFWQAVAFENIIRFYFNCGKIGHVADNCIFGKDIRSEVEKKGNANDNMNSDMVEERKACNEEYENKGNKAQAGKSVSGKVGKESVKAESARLDRVFCNANWLEWNYSIDVVHMQRIGSDHRPLLVDLNECYVCKQREDDYVHFLFECKYAKKYWLKVQDNLEISFKLQDAWKEDKWLEEGAGYDKESGKKLIAMIANSMWLLWKIKNSSWMNDKEAGVGYIMFGRHSGKFIGNARVKVGDVLAAEFYVIWLDADDLGVIGVHKMFASRPAVHPVEAPPLTDATENPPRLRMKDVQGMPGTPGGLALRLAQFVFAAAALGVMVSTGDFTSVTAFW</sequence>
<feature type="compositionally biased region" description="Polar residues" evidence="1">
    <location>
        <begin position="21"/>
        <end position="30"/>
    </location>
</feature>
<protein>
    <submittedName>
        <fullName evidence="2">CASP-like protein 5A1</fullName>
    </submittedName>
</protein>
<evidence type="ECO:0000256" key="1">
    <source>
        <dbReference type="SAM" id="MobiDB-lite"/>
    </source>
</evidence>
<dbReference type="Proteomes" id="UP001327560">
    <property type="component" value="Chromosome 8"/>
</dbReference>
<name>A0AAQ3KZU1_9LILI</name>
<dbReference type="EMBL" id="CP136897">
    <property type="protein sequence ID" value="WOL18072.1"/>
    <property type="molecule type" value="Genomic_DNA"/>
</dbReference>
<dbReference type="SUPFAM" id="SSF56219">
    <property type="entry name" value="DNase I-like"/>
    <property type="match status" value="1"/>
</dbReference>
<dbReference type="InterPro" id="IPR036691">
    <property type="entry name" value="Endo/exonu/phosph_ase_sf"/>
</dbReference>
<dbReference type="AlphaFoldDB" id="A0AAQ3KZU1"/>
<feature type="region of interest" description="Disordered" evidence="1">
    <location>
        <begin position="1"/>
        <end position="39"/>
    </location>
</feature>